<dbReference type="InterPro" id="IPR007259">
    <property type="entry name" value="GCP"/>
</dbReference>
<dbReference type="OrthoDB" id="78652at2759"/>
<evidence type="ECO:0000256" key="5">
    <source>
        <dbReference type="RuleBase" id="RU363050"/>
    </source>
</evidence>
<dbReference type="PANTHER" id="PTHR19302:SF27">
    <property type="entry name" value="GAMMA-TUBULIN COMPLEX COMPONENT 4"/>
    <property type="match status" value="1"/>
</dbReference>
<evidence type="ECO:0000256" key="3">
    <source>
        <dbReference type="ARBA" id="ARBA00022701"/>
    </source>
</evidence>
<keyword evidence="3 5" id="KW-0493">Microtubule</keyword>
<evidence type="ECO:0000313" key="7">
    <source>
        <dbReference type="EMBL" id="KXZ48724.1"/>
    </source>
</evidence>
<sequence length="215" mass="24064">MLFDESGLIDELLLALVGIHGDTFVDPDDARAPTERDDDQWQLPGPGSCSVYLSADLTWVSQPDREVLSELLRLGFHFKCLSVFVEWEVAPWATEEWTSRTRPPSIYRRALASGLTEVLDDYRVAVLELQAELRAAEVPALPTILHRMWEYTEVLPALHALAAIHDKRGPSFSSADLINSLASQSRSCGSPSLGHCLTRLLWHCNQVMLQQLAAW</sequence>
<dbReference type="GO" id="GO:0000922">
    <property type="term" value="C:spindle pole"/>
    <property type="evidence" value="ECO:0007669"/>
    <property type="project" value="InterPro"/>
</dbReference>
<dbReference type="PANTHER" id="PTHR19302">
    <property type="entry name" value="GAMMA TUBULIN COMPLEX PROTEIN"/>
    <property type="match status" value="1"/>
</dbReference>
<dbReference type="GO" id="GO:0005874">
    <property type="term" value="C:microtubule"/>
    <property type="evidence" value="ECO:0007669"/>
    <property type="project" value="UniProtKB-KW"/>
</dbReference>
<dbReference type="GO" id="GO:0051011">
    <property type="term" value="F:microtubule minus-end binding"/>
    <property type="evidence" value="ECO:0007669"/>
    <property type="project" value="TreeGrafter"/>
</dbReference>
<reference evidence="8" key="1">
    <citation type="journal article" date="2016" name="Nat. Commun.">
        <title>The Gonium pectorale genome demonstrates co-option of cell cycle regulation during the evolution of multicellularity.</title>
        <authorList>
            <person name="Hanschen E.R."/>
            <person name="Marriage T.N."/>
            <person name="Ferris P.J."/>
            <person name="Hamaji T."/>
            <person name="Toyoda A."/>
            <person name="Fujiyama A."/>
            <person name="Neme R."/>
            <person name="Noguchi H."/>
            <person name="Minakuchi Y."/>
            <person name="Suzuki M."/>
            <person name="Kawai-Toyooka H."/>
            <person name="Smith D.R."/>
            <person name="Sparks H."/>
            <person name="Anderson J."/>
            <person name="Bakaric R."/>
            <person name="Luria V."/>
            <person name="Karger A."/>
            <person name="Kirschner M.W."/>
            <person name="Durand P.M."/>
            <person name="Michod R.E."/>
            <person name="Nozaki H."/>
            <person name="Olson B.J."/>
        </authorList>
    </citation>
    <scope>NUCLEOTIDE SEQUENCE [LARGE SCALE GENOMIC DNA]</scope>
    <source>
        <strain evidence="8">NIES-2863</strain>
    </source>
</reference>
<comment type="subcellular location">
    <subcellularLocation>
        <location evidence="1 5">Cytoplasm</location>
        <location evidence="1 5">Cytoskeleton</location>
        <location evidence="1 5">Microtubule organizing center</location>
    </subcellularLocation>
</comment>
<gene>
    <name evidence="7" type="ORF">GPECTOR_25g307</name>
</gene>
<accession>A0A150GFX8</accession>
<comment type="similarity">
    <text evidence="5">Belongs to the TUBGCP family.</text>
</comment>
<dbReference type="GO" id="GO:0007020">
    <property type="term" value="P:microtubule nucleation"/>
    <property type="evidence" value="ECO:0007669"/>
    <property type="project" value="InterPro"/>
</dbReference>
<dbReference type="GO" id="GO:0031122">
    <property type="term" value="P:cytoplasmic microtubule organization"/>
    <property type="evidence" value="ECO:0007669"/>
    <property type="project" value="TreeGrafter"/>
</dbReference>
<comment type="function">
    <text evidence="5">Component of the gamma-tubulin ring complex (gTuRC) which mediates microtubule nucleation.</text>
</comment>
<feature type="domain" description="Gamma tubulin complex component protein N-terminal" evidence="6">
    <location>
        <begin position="9"/>
        <end position="215"/>
    </location>
</feature>
<dbReference type="EMBL" id="LSYV01000026">
    <property type="protein sequence ID" value="KXZ48724.1"/>
    <property type="molecule type" value="Genomic_DNA"/>
</dbReference>
<dbReference type="STRING" id="33097.A0A150GFX8"/>
<dbReference type="InterPro" id="IPR041470">
    <property type="entry name" value="GCP_N"/>
</dbReference>
<protein>
    <recommendedName>
        <fullName evidence="5">Gamma-tubulin complex component</fullName>
    </recommendedName>
</protein>
<evidence type="ECO:0000259" key="6">
    <source>
        <dbReference type="Pfam" id="PF17681"/>
    </source>
</evidence>
<dbReference type="GO" id="GO:0051321">
    <property type="term" value="P:meiotic cell cycle"/>
    <property type="evidence" value="ECO:0007669"/>
    <property type="project" value="TreeGrafter"/>
</dbReference>
<dbReference type="Proteomes" id="UP000075714">
    <property type="component" value="Unassembled WGS sequence"/>
</dbReference>
<dbReference type="AlphaFoldDB" id="A0A150GFX8"/>
<name>A0A150GFX8_GONPE</name>
<dbReference type="GO" id="GO:0043015">
    <property type="term" value="F:gamma-tubulin binding"/>
    <property type="evidence" value="ECO:0007669"/>
    <property type="project" value="InterPro"/>
</dbReference>
<evidence type="ECO:0000256" key="4">
    <source>
        <dbReference type="ARBA" id="ARBA00023212"/>
    </source>
</evidence>
<keyword evidence="4 5" id="KW-0206">Cytoskeleton</keyword>
<evidence type="ECO:0000256" key="2">
    <source>
        <dbReference type="ARBA" id="ARBA00022490"/>
    </source>
</evidence>
<evidence type="ECO:0000313" key="8">
    <source>
        <dbReference type="Proteomes" id="UP000075714"/>
    </source>
</evidence>
<evidence type="ECO:0000256" key="1">
    <source>
        <dbReference type="ARBA" id="ARBA00004267"/>
    </source>
</evidence>
<keyword evidence="2 5" id="KW-0963">Cytoplasm</keyword>
<keyword evidence="8" id="KW-1185">Reference proteome</keyword>
<dbReference type="GO" id="GO:0000930">
    <property type="term" value="C:gamma-tubulin complex"/>
    <property type="evidence" value="ECO:0007669"/>
    <property type="project" value="TreeGrafter"/>
</dbReference>
<dbReference type="GO" id="GO:0051225">
    <property type="term" value="P:spindle assembly"/>
    <property type="evidence" value="ECO:0007669"/>
    <property type="project" value="TreeGrafter"/>
</dbReference>
<comment type="caution">
    <text evidence="7">The sequence shown here is derived from an EMBL/GenBank/DDBJ whole genome shotgun (WGS) entry which is preliminary data.</text>
</comment>
<organism evidence="7 8">
    <name type="scientific">Gonium pectorale</name>
    <name type="common">Green alga</name>
    <dbReference type="NCBI Taxonomy" id="33097"/>
    <lineage>
        <taxon>Eukaryota</taxon>
        <taxon>Viridiplantae</taxon>
        <taxon>Chlorophyta</taxon>
        <taxon>core chlorophytes</taxon>
        <taxon>Chlorophyceae</taxon>
        <taxon>CS clade</taxon>
        <taxon>Chlamydomonadales</taxon>
        <taxon>Volvocaceae</taxon>
        <taxon>Gonium</taxon>
    </lineage>
</organism>
<dbReference type="GO" id="GO:0000278">
    <property type="term" value="P:mitotic cell cycle"/>
    <property type="evidence" value="ECO:0007669"/>
    <property type="project" value="TreeGrafter"/>
</dbReference>
<dbReference type="Pfam" id="PF17681">
    <property type="entry name" value="GCP_N_terminal"/>
    <property type="match status" value="1"/>
</dbReference>
<proteinExistence type="inferred from homology"/>